<keyword evidence="3" id="KW-0276">Fatty acid metabolism</keyword>
<evidence type="ECO:0000256" key="4">
    <source>
        <dbReference type="ARBA" id="ARBA00023098"/>
    </source>
</evidence>
<dbReference type="eggNOG" id="COG1022">
    <property type="taxonomic scope" value="Bacteria"/>
</dbReference>
<sequence length="603" mass="65576">MRENSVPVLATSTETSLGNITARNARIAPDRVALSRRFPGSTDWVDVTCREFDEQVRALAAAFLAAGLNWGDRVAVMSRTRYEWTLVDFALWTAGLVSVPIYETSSSEQVHWILSNSGCRAIVVESAEHQKTVEKIRDDCSQMEFLWQIDAGDLDRLSAQECDQRPLQEAAKRTTRQDLATIIYTSGTTGRPKGCELTHDNFLQLSQNAAGSLPEIVGDPEACTLLFLPLAHVLARFIQVLGIDVGMRVGHAPDIKQLLPDMDSFRPTLLLAVPRVFEKIYNSLDQKAATEGKGRVFRLSARTAIAYSRAVDTGSVSIPLRIQHKVFDLLVYSKLRAALGGRCLWAISGGAPLGSRLGHFFRGAGINILEGYGLTETTAPTNVNLPSSNGIGTVGLPMPGTSVRIADDGELLVKGIGIFRAYHGNEEATAQAFTEDGWFRTGDLGSLDEDGRLAITGRKKEILVTAGGKNVAPAPLEDAIRAHPLVSQCMVVGDQRPFVGALVTLDSEMISIWGQAHGRTDLTWDNAHTDPLVLEHLQMAVNRANEKVSRAESIRKFVVLETDFTEESGHLTPSLKIRRTVVAHDFADQIDALYGTGGPPSAG</sequence>
<dbReference type="Gene3D" id="3.40.50.12780">
    <property type="entry name" value="N-terminal domain of ligase-like"/>
    <property type="match status" value="1"/>
</dbReference>
<evidence type="ECO:0000256" key="5">
    <source>
        <dbReference type="ARBA" id="ARBA00024484"/>
    </source>
</evidence>
<dbReference type="PANTHER" id="PTHR43272:SF32">
    <property type="entry name" value="AMP-DEPENDENT SYNTHETASE_LIGASE DOMAIN-CONTAINING PROTEIN"/>
    <property type="match status" value="1"/>
</dbReference>
<reference evidence="8 9" key="1">
    <citation type="submission" date="2012-08" db="EMBL/GenBank/DDBJ databases">
        <title>Whole genome shotgun sequence of Austwickia chelonae NBRC 105200.</title>
        <authorList>
            <person name="Yoshida I."/>
            <person name="Hosoyama A."/>
            <person name="Tsuchikane K."/>
            <person name="Katsumata H."/>
            <person name="Ando Y."/>
            <person name="Ohji S."/>
            <person name="Hamada M."/>
            <person name="Tamura T."/>
            <person name="Yamazoe A."/>
            <person name="Yamazaki S."/>
            <person name="Fujita N."/>
        </authorList>
    </citation>
    <scope>NUCLEOTIDE SEQUENCE [LARGE SCALE GENOMIC DNA]</scope>
    <source>
        <strain evidence="8 9">NBRC 105200</strain>
    </source>
</reference>
<dbReference type="Proteomes" id="UP000008495">
    <property type="component" value="Unassembled WGS sequence"/>
</dbReference>
<evidence type="ECO:0000313" key="8">
    <source>
        <dbReference type="EMBL" id="GAB77631.1"/>
    </source>
</evidence>
<comment type="caution">
    <text evidence="8">The sequence shown here is derived from an EMBL/GenBank/DDBJ whole genome shotgun (WGS) entry which is preliminary data.</text>
</comment>
<dbReference type="STRING" id="100225.SAMN05421595_1469"/>
<keyword evidence="4" id="KW-0443">Lipid metabolism</keyword>
<dbReference type="OrthoDB" id="9803968at2"/>
<dbReference type="Gene3D" id="3.30.300.30">
    <property type="match status" value="1"/>
</dbReference>
<organism evidence="8 9">
    <name type="scientific">Austwickia chelonae NBRC 105200</name>
    <dbReference type="NCBI Taxonomy" id="1184607"/>
    <lineage>
        <taxon>Bacteria</taxon>
        <taxon>Bacillati</taxon>
        <taxon>Actinomycetota</taxon>
        <taxon>Actinomycetes</taxon>
        <taxon>Micrococcales</taxon>
        <taxon>Dermatophilaceae</taxon>
        <taxon>Austwickia</taxon>
    </lineage>
</organism>
<evidence type="ECO:0000313" key="9">
    <source>
        <dbReference type="Proteomes" id="UP000008495"/>
    </source>
</evidence>
<proteinExistence type="inferred from homology"/>
<keyword evidence="9" id="KW-1185">Reference proteome</keyword>
<comment type="catalytic activity">
    <reaction evidence="5">
        <text>a long-chain fatty acid + ATP + CoA = a long-chain fatty acyl-CoA + AMP + diphosphate</text>
        <dbReference type="Rhea" id="RHEA:15421"/>
        <dbReference type="ChEBI" id="CHEBI:30616"/>
        <dbReference type="ChEBI" id="CHEBI:33019"/>
        <dbReference type="ChEBI" id="CHEBI:57287"/>
        <dbReference type="ChEBI" id="CHEBI:57560"/>
        <dbReference type="ChEBI" id="CHEBI:83139"/>
        <dbReference type="ChEBI" id="CHEBI:456215"/>
        <dbReference type="EC" id="6.2.1.3"/>
    </reaction>
    <physiologicalReaction direction="left-to-right" evidence="5">
        <dbReference type="Rhea" id="RHEA:15422"/>
    </physiologicalReaction>
</comment>
<dbReference type="RefSeq" id="WP_006502383.1">
    <property type="nucleotide sequence ID" value="NZ_BAGZ01000005.1"/>
</dbReference>
<dbReference type="SUPFAM" id="SSF56801">
    <property type="entry name" value="Acetyl-CoA synthetase-like"/>
    <property type="match status" value="1"/>
</dbReference>
<dbReference type="InterPro" id="IPR000873">
    <property type="entry name" value="AMP-dep_synth/lig_dom"/>
</dbReference>
<dbReference type="GO" id="GO:0004467">
    <property type="term" value="F:long-chain fatty acid-CoA ligase activity"/>
    <property type="evidence" value="ECO:0007669"/>
    <property type="project" value="UniProtKB-EC"/>
</dbReference>
<evidence type="ECO:0000256" key="6">
    <source>
        <dbReference type="ARBA" id="ARBA00032875"/>
    </source>
</evidence>
<dbReference type="EMBL" id="BAGZ01000005">
    <property type="protein sequence ID" value="GAB77631.1"/>
    <property type="molecule type" value="Genomic_DNA"/>
</dbReference>
<dbReference type="InterPro" id="IPR045851">
    <property type="entry name" value="AMP-bd_C_sf"/>
</dbReference>
<dbReference type="PROSITE" id="PS00455">
    <property type="entry name" value="AMP_BINDING"/>
    <property type="match status" value="1"/>
</dbReference>
<dbReference type="AlphaFoldDB" id="K6ULX8"/>
<protein>
    <recommendedName>
        <fullName evidence="6">Acyl-CoA synthetase</fullName>
    </recommendedName>
</protein>
<dbReference type="CDD" id="cd05907">
    <property type="entry name" value="VL_LC_FACS_like"/>
    <property type="match status" value="1"/>
</dbReference>
<evidence type="ECO:0000259" key="7">
    <source>
        <dbReference type="Pfam" id="PF00501"/>
    </source>
</evidence>
<dbReference type="Pfam" id="PF23562">
    <property type="entry name" value="AMP-binding_C_3"/>
    <property type="match status" value="1"/>
</dbReference>
<dbReference type="PANTHER" id="PTHR43272">
    <property type="entry name" value="LONG-CHAIN-FATTY-ACID--COA LIGASE"/>
    <property type="match status" value="1"/>
</dbReference>
<evidence type="ECO:0000256" key="2">
    <source>
        <dbReference type="ARBA" id="ARBA00022598"/>
    </source>
</evidence>
<accession>K6ULX8</accession>
<dbReference type="InterPro" id="IPR042099">
    <property type="entry name" value="ANL_N_sf"/>
</dbReference>
<feature type="domain" description="AMP-dependent synthetase/ligase" evidence="7">
    <location>
        <begin position="23"/>
        <end position="423"/>
    </location>
</feature>
<dbReference type="InterPro" id="IPR020845">
    <property type="entry name" value="AMP-binding_CS"/>
</dbReference>
<name>K6ULX8_9MICO</name>
<evidence type="ECO:0000256" key="1">
    <source>
        <dbReference type="ARBA" id="ARBA00006432"/>
    </source>
</evidence>
<evidence type="ECO:0000256" key="3">
    <source>
        <dbReference type="ARBA" id="ARBA00022832"/>
    </source>
</evidence>
<comment type="similarity">
    <text evidence="1">Belongs to the ATP-dependent AMP-binding enzyme family.</text>
</comment>
<gene>
    <name evidence="8" type="primary">fadD</name>
    <name evidence="8" type="ORF">AUCHE_05_05460</name>
</gene>
<dbReference type="Pfam" id="PF00501">
    <property type="entry name" value="AMP-binding"/>
    <property type="match status" value="1"/>
</dbReference>
<dbReference type="GO" id="GO:0016020">
    <property type="term" value="C:membrane"/>
    <property type="evidence" value="ECO:0007669"/>
    <property type="project" value="TreeGrafter"/>
</dbReference>
<keyword evidence="2 8" id="KW-0436">Ligase</keyword>